<reference evidence="3" key="1">
    <citation type="submission" date="2017-05" db="EMBL/GenBank/DDBJ databases">
        <authorList>
            <person name="Sharma S."/>
            <person name="Sidhu C."/>
            <person name="Pinnaka A.K."/>
        </authorList>
    </citation>
    <scope>NUCLEOTIDE SEQUENCE [LARGE SCALE GENOMIC DNA]</scope>
    <source>
        <strain evidence="3">AK93</strain>
    </source>
</reference>
<keyword evidence="1" id="KW-0812">Transmembrane</keyword>
<feature type="transmembrane region" description="Helical" evidence="1">
    <location>
        <begin position="226"/>
        <end position="247"/>
    </location>
</feature>
<feature type="transmembrane region" description="Helical" evidence="1">
    <location>
        <begin position="177"/>
        <end position="198"/>
    </location>
</feature>
<evidence type="ECO:0000256" key="1">
    <source>
        <dbReference type="SAM" id="Phobius"/>
    </source>
</evidence>
<feature type="transmembrane region" description="Helical" evidence="1">
    <location>
        <begin position="253"/>
        <end position="273"/>
    </location>
</feature>
<evidence type="ECO:0000313" key="3">
    <source>
        <dbReference type="Proteomes" id="UP000256763"/>
    </source>
</evidence>
<dbReference type="AlphaFoldDB" id="A0A3E0WZ27"/>
<protein>
    <recommendedName>
        <fullName evidence="4">UbiA prenyltransferase</fullName>
    </recommendedName>
</protein>
<dbReference type="EMBL" id="NFZW01000004">
    <property type="protein sequence ID" value="RFA38278.1"/>
    <property type="molecule type" value="Genomic_DNA"/>
</dbReference>
<dbReference type="RefSeq" id="WP_116301135.1">
    <property type="nucleotide sequence ID" value="NZ_NFZV01000003.1"/>
</dbReference>
<keyword evidence="1" id="KW-1133">Transmembrane helix</keyword>
<accession>A0A3E0WZ27</accession>
<proteinExistence type="predicted"/>
<dbReference type="Gene3D" id="1.10.357.140">
    <property type="entry name" value="UbiA prenyltransferase"/>
    <property type="match status" value="1"/>
</dbReference>
<keyword evidence="1" id="KW-0472">Membrane</keyword>
<sequence length="309" mass="33821">MEATLQASRLERFTAFIAAVHPPKVYALFAGLWAMSLFAVFSGFDGAWRLTFGQAAVAVSFFLILLFLRAVDEMKDFDYDRRHNPDRPLVSGTISHLEVIGVALAAAGLTVLINLTLSPWLALFTAANMAYGVLLWALERYWRRMRVSVLLNLAITFPVSAALNVYAWSYLSLANTAAPSLGLALPVILAYLCAALHFEFGRKLKWPQHAQAGENGYALALGTRRAVLVCIGLGMFSVGFMSLSFWLMGIGGVTLAAPTLAWLGSAAGLLIFAGSRRRHRDLKPYFGLFLLGFFLVNIIVIVTQRGVTI</sequence>
<dbReference type="Proteomes" id="UP000256763">
    <property type="component" value="Unassembled WGS sequence"/>
</dbReference>
<dbReference type="InterPro" id="IPR044878">
    <property type="entry name" value="UbiA_sf"/>
</dbReference>
<name>A0A3E0WZ27_9GAMM</name>
<gene>
    <name evidence="2" type="ORF">CAL65_05465</name>
</gene>
<feature type="transmembrane region" description="Helical" evidence="1">
    <location>
        <begin position="119"/>
        <end position="138"/>
    </location>
</feature>
<dbReference type="OrthoDB" id="508337at2"/>
<feature type="transmembrane region" description="Helical" evidence="1">
    <location>
        <begin position="89"/>
        <end position="113"/>
    </location>
</feature>
<feature type="transmembrane region" description="Helical" evidence="1">
    <location>
        <begin position="50"/>
        <end position="68"/>
    </location>
</feature>
<keyword evidence="3" id="KW-1185">Reference proteome</keyword>
<evidence type="ECO:0000313" key="2">
    <source>
        <dbReference type="EMBL" id="RFA38278.1"/>
    </source>
</evidence>
<feature type="transmembrane region" description="Helical" evidence="1">
    <location>
        <begin position="150"/>
        <end position="171"/>
    </location>
</feature>
<organism evidence="2 3">
    <name type="scientific">Alkalilimnicola ehrlichii</name>
    <dbReference type="NCBI Taxonomy" id="351052"/>
    <lineage>
        <taxon>Bacteria</taxon>
        <taxon>Pseudomonadati</taxon>
        <taxon>Pseudomonadota</taxon>
        <taxon>Gammaproteobacteria</taxon>
        <taxon>Chromatiales</taxon>
        <taxon>Ectothiorhodospiraceae</taxon>
        <taxon>Alkalilimnicola</taxon>
    </lineage>
</organism>
<feature type="transmembrane region" description="Helical" evidence="1">
    <location>
        <begin position="285"/>
        <end position="303"/>
    </location>
</feature>
<evidence type="ECO:0008006" key="4">
    <source>
        <dbReference type="Google" id="ProtNLM"/>
    </source>
</evidence>
<comment type="caution">
    <text evidence="2">The sequence shown here is derived from an EMBL/GenBank/DDBJ whole genome shotgun (WGS) entry which is preliminary data.</text>
</comment>